<gene>
    <name evidence="4" type="ORF">AWJ07_15745</name>
</gene>
<protein>
    <recommendedName>
        <fullName evidence="3">Outer membrane protein beta-barrel domain-containing protein</fullName>
    </recommendedName>
</protein>
<evidence type="ECO:0000313" key="5">
    <source>
        <dbReference type="Proteomes" id="UP000055702"/>
    </source>
</evidence>
<dbReference type="InterPro" id="IPR011250">
    <property type="entry name" value="OMP/PagP_B-barrel"/>
</dbReference>
<dbReference type="EMBL" id="LRDC01000017">
    <property type="protein sequence ID" value="KVX02116.1"/>
    <property type="molecule type" value="Genomic_DNA"/>
</dbReference>
<dbReference type="Gene3D" id="2.40.160.20">
    <property type="match status" value="1"/>
</dbReference>
<keyword evidence="1 2" id="KW-0732">Signal</keyword>
<proteinExistence type="predicted"/>
<accession>A0A106C0P9</accession>
<feature type="domain" description="Outer membrane protein beta-barrel" evidence="3">
    <location>
        <begin position="10"/>
        <end position="191"/>
    </location>
</feature>
<evidence type="ECO:0000313" key="4">
    <source>
        <dbReference type="EMBL" id="KVX02116.1"/>
    </source>
</evidence>
<dbReference type="Pfam" id="PF13505">
    <property type="entry name" value="OMP_b-brl"/>
    <property type="match status" value="1"/>
</dbReference>
<evidence type="ECO:0000259" key="3">
    <source>
        <dbReference type="Pfam" id="PF13505"/>
    </source>
</evidence>
<feature type="signal peptide" evidence="2">
    <location>
        <begin position="1"/>
        <end position="23"/>
    </location>
</feature>
<evidence type="ECO:0000256" key="2">
    <source>
        <dbReference type="SAM" id="SignalP"/>
    </source>
</evidence>
<sequence>MKNTILTLAGLISLASFSTYSHADDFKKDVAENGVYVGANYGYLKVDGEDDFDDDNDVLQGLVGYRFNKYLALEGSYIDFGSYGNNLSSAETDGYTAGLKVTLPIAERIELYAKGGQLWYSTDYDVVGFSGNKDDEGVFAGAGVAFKVTDRFLINAEYTWYDAEINLDNVSNGSDTETDFKQASIGVEYRF</sequence>
<comment type="caution">
    <text evidence="4">The sequence shown here is derived from an EMBL/GenBank/DDBJ whole genome shotgun (WGS) entry which is preliminary data.</text>
</comment>
<organism evidence="4">
    <name type="scientific">Shewanella frigidimarina</name>
    <dbReference type="NCBI Taxonomy" id="56812"/>
    <lineage>
        <taxon>Bacteria</taxon>
        <taxon>Pseudomonadati</taxon>
        <taxon>Pseudomonadota</taxon>
        <taxon>Gammaproteobacteria</taxon>
        <taxon>Alteromonadales</taxon>
        <taxon>Shewanellaceae</taxon>
        <taxon>Shewanella</taxon>
    </lineage>
</organism>
<dbReference type="SUPFAM" id="SSF56925">
    <property type="entry name" value="OMPA-like"/>
    <property type="match status" value="1"/>
</dbReference>
<dbReference type="OMA" id="WSETEYN"/>
<feature type="chain" id="PRO_5007125962" description="Outer membrane protein beta-barrel domain-containing protein" evidence="2">
    <location>
        <begin position="24"/>
        <end position="191"/>
    </location>
</feature>
<dbReference type="AlphaFoldDB" id="A0A106C0P9"/>
<dbReference type="GeneID" id="41836104"/>
<evidence type="ECO:0000256" key="1">
    <source>
        <dbReference type="ARBA" id="ARBA00022729"/>
    </source>
</evidence>
<dbReference type="InterPro" id="IPR027385">
    <property type="entry name" value="Beta-barrel_OMP"/>
</dbReference>
<name>A0A106C0P9_SHEFR</name>
<dbReference type="RefSeq" id="WP_011636217.1">
    <property type="nucleotide sequence ID" value="NZ_JBOZOX010000042.1"/>
</dbReference>
<reference evidence="4 5" key="1">
    <citation type="submission" date="2016-01" db="EMBL/GenBank/DDBJ databases">
        <title>Draft genome of the antarctic isolate Shewanella frigidimarina Ag06-30.</title>
        <authorList>
            <person name="Parmeciano Di Noto G."/>
            <person name="Vazquez S."/>
            <person name="Mac Cormack W."/>
            <person name="Iriarte A."/>
            <person name="Quiroga C."/>
        </authorList>
    </citation>
    <scope>NUCLEOTIDE SEQUENCE [LARGE SCALE GENOMIC DNA]</scope>
    <source>
        <strain evidence="4 5">Ag06-30</strain>
    </source>
</reference>
<dbReference type="Proteomes" id="UP000055702">
    <property type="component" value="Unassembled WGS sequence"/>
</dbReference>